<feature type="signal peptide" evidence="7">
    <location>
        <begin position="1"/>
        <end position="15"/>
    </location>
</feature>
<evidence type="ECO:0008006" key="10">
    <source>
        <dbReference type="Google" id="ProtNLM"/>
    </source>
</evidence>
<feature type="transmembrane region" description="Helical" evidence="6">
    <location>
        <begin position="366"/>
        <end position="386"/>
    </location>
</feature>
<dbReference type="RefSeq" id="XP_007372855.1">
    <property type="nucleotide sequence ID" value="XM_007372793.1"/>
</dbReference>
<evidence type="ECO:0000256" key="2">
    <source>
        <dbReference type="ARBA" id="ARBA00022512"/>
    </source>
</evidence>
<dbReference type="InParanoid" id="G3AH13"/>
<evidence type="ECO:0000256" key="5">
    <source>
        <dbReference type="SAM" id="MobiDB-lite"/>
    </source>
</evidence>
<keyword evidence="4" id="KW-0325">Glycoprotein</keyword>
<dbReference type="AlphaFoldDB" id="G3AH13"/>
<keyword evidence="3 7" id="KW-0732">Signal</keyword>
<evidence type="ECO:0000256" key="7">
    <source>
        <dbReference type="SAM" id="SignalP"/>
    </source>
</evidence>
<feature type="compositionally biased region" description="Polar residues" evidence="5">
    <location>
        <begin position="159"/>
        <end position="183"/>
    </location>
</feature>
<dbReference type="OrthoDB" id="3998251at2759"/>
<reference evidence="8 9" key="1">
    <citation type="journal article" date="2011" name="Proc. Natl. Acad. Sci. U.S.A.">
        <title>Comparative genomics of xylose-fermenting fungi for enhanced biofuel production.</title>
        <authorList>
            <person name="Wohlbach D.J."/>
            <person name="Kuo A."/>
            <person name="Sato T.K."/>
            <person name="Potts K.M."/>
            <person name="Salamov A.A."/>
            <person name="LaButti K.M."/>
            <person name="Sun H."/>
            <person name="Clum A."/>
            <person name="Pangilinan J.L."/>
            <person name="Lindquist E.A."/>
            <person name="Lucas S."/>
            <person name="Lapidus A."/>
            <person name="Jin M."/>
            <person name="Gunawan C."/>
            <person name="Balan V."/>
            <person name="Dale B.E."/>
            <person name="Jeffries T.W."/>
            <person name="Zinkel R."/>
            <person name="Barry K.W."/>
            <person name="Grigoriev I.V."/>
            <person name="Gasch A.P."/>
        </authorList>
    </citation>
    <scope>NUCLEOTIDE SEQUENCE [LARGE SCALE GENOMIC DNA]</scope>
    <source>
        <strain evidence="9">NRRL Y-27907 / 11-Y1</strain>
    </source>
</reference>
<dbReference type="OMA" id="TKTVCDS"/>
<dbReference type="KEGG" id="spaa:SPAPADRAFT_58678"/>
<evidence type="ECO:0000256" key="3">
    <source>
        <dbReference type="ARBA" id="ARBA00022729"/>
    </source>
</evidence>
<keyword evidence="6" id="KW-0812">Transmembrane</keyword>
<comment type="subcellular location">
    <subcellularLocation>
        <location evidence="1">Secreted</location>
        <location evidence="1">Cell wall</location>
    </subcellularLocation>
</comment>
<dbReference type="GeneID" id="18872560"/>
<feature type="region of interest" description="Disordered" evidence="5">
    <location>
        <begin position="77"/>
        <end position="203"/>
    </location>
</feature>
<dbReference type="HOGENOM" id="CLU_714034_0_0_1"/>
<dbReference type="EMBL" id="GL996499">
    <property type="protein sequence ID" value="EGW35443.1"/>
    <property type="molecule type" value="Genomic_DNA"/>
</dbReference>
<feature type="region of interest" description="Disordered" evidence="5">
    <location>
        <begin position="34"/>
        <end position="58"/>
    </location>
</feature>
<accession>G3AH13</accession>
<keyword evidence="6" id="KW-0472">Membrane</keyword>
<feature type="chain" id="PRO_5013266002" description="Flo11 domain-containing protein" evidence="7">
    <location>
        <begin position="16"/>
        <end position="387"/>
    </location>
</feature>
<dbReference type="InterPro" id="IPR025928">
    <property type="entry name" value="Flocculin_t3_rpt"/>
</dbReference>
<name>G3AH13_SPAPN</name>
<dbReference type="Pfam" id="PF13928">
    <property type="entry name" value="Flocculin_t3"/>
    <property type="match status" value="2"/>
</dbReference>
<proteinExistence type="predicted"/>
<evidence type="ECO:0000256" key="4">
    <source>
        <dbReference type="ARBA" id="ARBA00023180"/>
    </source>
</evidence>
<keyword evidence="6" id="KW-1133">Transmembrane helix</keyword>
<organism evidence="9">
    <name type="scientific">Spathaspora passalidarum (strain NRRL Y-27907 / 11-Y1)</name>
    <dbReference type="NCBI Taxonomy" id="619300"/>
    <lineage>
        <taxon>Eukaryota</taxon>
        <taxon>Fungi</taxon>
        <taxon>Dikarya</taxon>
        <taxon>Ascomycota</taxon>
        <taxon>Saccharomycotina</taxon>
        <taxon>Pichiomycetes</taxon>
        <taxon>Debaryomycetaceae</taxon>
        <taxon>Spathaspora</taxon>
    </lineage>
</organism>
<dbReference type="Proteomes" id="UP000000709">
    <property type="component" value="Unassembled WGS sequence"/>
</dbReference>
<evidence type="ECO:0000313" key="9">
    <source>
        <dbReference type="Proteomes" id="UP000000709"/>
    </source>
</evidence>
<keyword evidence="2" id="KW-0964">Secreted</keyword>
<keyword evidence="2" id="KW-0134">Cell wall</keyword>
<gene>
    <name evidence="8" type="ORF">SPAPADRAFT_58678</name>
</gene>
<sequence>MKAFIPFTLFATILAASESSMLTIRSTVISTLPCPTSSSTSLYQNSTSTSPTSSVSVYNNSTSSATTLFNLAATETINTDSTESETESDPTTSDPVESTVEPAETDPVESTTDPAQTEDPTDTDAVETTADPTDTDPAQTADPTETDPVETTADPAETDPSSAGNQEDPVESSTESDPQTTSEDPVEPTAATEITPEDPTETVTDIRSTLVTITSCSNGGCTLVTQTSGVETSVQGDTTYTSLYPIGSSVTEPNTTKAPKPSATSTVTDFYTTVVTEYSCHDDACVAVSKTTGVTVITHADTVYTTFCPLTTESPTPRTTQVPTQTVNVITSNIITESNVAISTFVPQVNSTTTPTISTYDSIYEGSAAIVPTSAFGIIFSLIFFML</sequence>
<evidence type="ECO:0000256" key="6">
    <source>
        <dbReference type="SAM" id="Phobius"/>
    </source>
</evidence>
<evidence type="ECO:0000313" key="8">
    <source>
        <dbReference type="EMBL" id="EGW35443.1"/>
    </source>
</evidence>
<evidence type="ECO:0000256" key="1">
    <source>
        <dbReference type="ARBA" id="ARBA00004191"/>
    </source>
</evidence>
<dbReference type="STRING" id="619300.G3AH13"/>
<feature type="compositionally biased region" description="Low complexity" evidence="5">
    <location>
        <begin position="126"/>
        <end position="143"/>
    </location>
</feature>
<protein>
    <recommendedName>
        <fullName evidence="10">Flo11 domain-containing protein</fullName>
    </recommendedName>
</protein>
<dbReference type="GO" id="GO:0009277">
    <property type="term" value="C:fungal-type cell wall"/>
    <property type="evidence" value="ECO:0007669"/>
    <property type="project" value="UniProtKB-ARBA"/>
</dbReference>
<keyword evidence="9" id="KW-1185">Reference proteome</keyword>